<proteinExistence type="predicted"/>
<dbReference type="KEGG" id="cfr:116663000"/>
<protein>
    <submittedName>
        <fullName evidence="3">Uncharacterized protein LOC116663000</fullName>
    </submittedName>
</protein>
<evidence type="ECO:0000313" key="2">
    <source>
        <dbReference type="Proteomes" id="UP000694856"/>
    </source>
</evidence>
<dbReference type="Proteomes" id="UP000694856">
    <property type="component" value="Chromosome 4"/>
</dbReference>
<evidence type="ECO:0000313" key="3">
    <source>
        <dbReference type="RefSeq" id="XP_032333265.1"/>
    </source>
</evidence>
<accession>A0A8B8STL8</accession>
<dbReference type="GeneID" id="116663000"/>
<dbReference type="AlphaFoldDB" id="A0A8B8STL8"/>
<name>A0A8B8STL8_CAMFR</name>
<feature type="region of interest" description="Disordered" evidence="1">
    <location>
        <begin position="69"/>
        <end position="97"/>
    </location>
</feature>
<gene>
    <name evidence="3" type="primary">LOC116663000</name>
</gene>
<keyword evidence="2" id="KW-1185">Reference proteome</keyword>
<organism evidence="2 3">
    <name type="scientific">Camelus ferus</name>
    <name type="common">Wild bactrian camel</name>
    <name type="synonym">Camelus bactrianus ferus</name>
    <dbReference type="NCBI Taxonomy" id="419612"/>
    <lineage>
        <taxon>Eukaryota</taxon>
        <taxon>Metazoa</taxon>
        <taxon>Chordata</taxon>
        <taxon>Craniata</taxon>
        <taxon>Vertebrata</taxon>
        <taxon>Euteleostomi</taxon>
        <taxon>Mammalia</taxon>
        <taxon>Eutheria</taxon>
        <taxon>Laurasiatheria</taxon>
        <taxon>Artiodactyla</taxon>
        <taxon>Tylopoda</taxon>
        <taxon>Camelidae</taxon>
        <taxon>Camelus</taxon>
    </lineage>
</organism>
<dbReference type="RefSeq" id="XP_032333265.1">
    <property type="nucleotide sequence ID" value="XM_032477374.1"/>
</dbReference>
<reference evidence="3" key="1">
    <citation type="submission" date="2025-08" db="UniProtKB">
        <authorList>
            <consortium name="RefSeq"/>
        </authorList>
    </citation>
    <scope>IDENTIFICATION</scope>
    <source>
        <tissue evidence="3">Ear skin</tissue>
    </source>
</reference>
<evidence type="ECO:0000256" key="1">
    <source>
        <dbReference type="SAM" id="MobiDB-lite"/>
    </source>
</evidence>
<sequence>MVAFSRAGWGLVTAAALCSVHFKRRGKLSRVRSCGISAGAVLHPWEVGSGTPRLSISACCLRTFVARSQRPDHCPPARGPQPAPGPGGRAGWDGNTRMGRPRVTAHLQKAEACRRPEACLPQSKDDPGGMIPGPCFLPVDRWPYFPRRLRDARRCGPGPTGRAVVFITTYFSSRARRECHSQELQSAGGQSAGPVTAAQTSHCQTVAMGGAGPEGRWLRVGPRASVWAGSLCASRRQSQLR</sequence>